<feature type="compositionally biased region" description="Low complexity" evidence="5">
    <location>
        <begin position="216"/>
        <end position="231"/>
    </location>
</feature>
<keyword evidence="2" id="KW-0238">DNA-binding</keyword>
<keyword evidence="1" id="KW-0805">Transcription regulation</keyword>
<dbReference type="PANTHER" id="PTHR31719:SF243">
    <property type="entry name" value="NAC DOMAIN-CONTAINING PROTEIN"/>
    <property type="match status" value="1"/>
</dbReference>
<dbReference type="GO" id="GO:0003677">
    <property type="term" value="F:DNA binding"/>
    <property type="evidence" value="ECO:0007669"/>
    <property type="project" value="UniProtKB-KW"/>
</dbReference>
<evidence type="ECO:0000256" key="1">
    <source>
        <dbReference type="ARBA" id="ARBA00023015"/>
    </source>
</evidence>
<keyword evidence="3" id="KW-0804">Transcription</keyword>
<evidence type="ECO:0000313" key="7">
    <source>
        <dbReference type="EMBL" id="CAD6253368.1"/>
    </source>
</evidence>
<dbReference type="PROSITE" id="PS51005">
    <property type="entry name" value="NAC"/>
    <property type="match status" value="1"/>
</dbReference>
<dbReference type="AlphaFoldDB" id="A0A811Q805"/>
<dbReference type="InterPro" id="IPR036093">
    <property type="entry name" value="NAC_dom_sf"/>
</dbReference>
<name>A0A811Q805_9POAL</name>
<keyword evidence="4" id="KW-0539">Nucleus</keyword>
<evidence type="ECO:0000313" key="8">
    <source>
        <dbReference type="Proteomes" id="UP000604825"/>
    </source>
</evidence>
<comment type="caution">
    <text evidence="7">The sequence shown here is derived from an EMBL/GenBank/DDBJ whole genome shotgun (WGS) entry which is preliminary data.</text>
</comment>
<evidence type="ECO:0000256" key="3">
    <source>
        <dbReference type="ARBA" id="ARBA00023163"/>
    </source>
</evidence>
<reference evidence="7" key="1">
    <citation type="submission" date="2020-10" db="EMBL/GenBank/DDBJ databases">
        <authorList>
            <person name="Han B."/>
            <person name="Lu T."/>
            <person name="Zhao Q."/>
            <person name="Huang X."/>
            <person name="Zhao Y."/>
        </authorList>
    </citation>
    <scope>NUCLEOTIDE SEQUENCE</scope>
</reference>
<proteinExistence type="predicted"/>
<protein>
    <recommendedName>
        <fullName evidence="6">NAC domain-containing protein</fullName>
    </recommendedName>
</protein>
<feature type="domain" description="NAC" evidence="6">
    <location>
        <begin position="37"/>
        <end position="206"/>
    </location>
</feature>
<evidence type="ECO:0000256" key="4">
    <source>
        <dbReference type="ARBA" id="ARBA00023242"/>
    </source>
</evidence>
<organism evidence="7 8">
    <name type="scientific">Miscanthus lutarioriparius</name>
    <dbReference type="NCBI Taxonomy" id="422564"/>
    <lineage>
        <taxon>Eukaryota</taxon>
        <taxon>Viridiplantae</taxon>
        <taxon>Streptophyta</taxon>
        <taxon>Embryophyta</taxon>
        <taxon>Tracheophyta</taxon>
        <taxon>Spermatophyta</taxon>
        <taxon>Magnoliopsida</taxon>
        <taxon>Liliopsida</taxon>
        <taxon>Poales</taxon>
        <taxon>Poaceae</taxon>
        <taxon>PACMAD clade</taxon>
        <taxon>Panicoideae</taxon>
        <taxon>Andropogonodae</taxon>
        <taxon>Andropogoneae</taxon>
        <taxon>Saccharinae</taxon>
        <taxon>Miscanthus</taxon>
    </lineage>
</organism>
<gene>
    <name evidence="7" type="ORF">NCGR_LOCUS36996</name>
</gene>
<evidence type="ECO:0000256" key="5">
    <source>
        <dbReference type="SAM" id="MobiDB-lite"/>
    </source>
</evidence>
<dbReference type="Proteomes" id="UP000604825">
    <property type="component" value="Unassembled WGS sequence"/>
</dbReference>
<dbReference type="Pfam" id="PF02365">
    <property type="entry name" value="NAM"/>
    <property type="match status" value="1"/>
</dbReference>
<feature type="region of interest" description="Disordered" evidence="5">
    <location>
        <begin position="1"/>
        <end position="43"/>
    </location>
</feature>
<keyword evidence="8" id="KW-1185">Reference proteome</keyword>
<dbReference type="InterPro" id="IPR003441">
    <property type="entry name" value="NAC-dom"/>
</dbReference>
<feature type="region of interest" description="Disordered" evidence="5">
    <location>
        <begin position="212"/>
        <end position="255"/>
    </location>
</feature>
<evidence type="ECO:0000259" key="6">
    <source>
        <dbReference type="PROSITE" id="PS51005"/>
    </source>
</evidence>
<dbReference type="EMBL" id="CAJGYO010000009">
    <property type="protein sequence ID" value="CAD6253368.1"/>
    <property type="molecule type" value="Genomic_DNA"/>
</dbReference>
<dbReference type="Gene3D" id="2.170.150.80">
    <property type="entry name" value="NAC domain"/>
    <property type="match status" value="1"/>
</dbReference>
<feature type="compositionally biased region" description="Pro residues" evidence="5">
    <location>
        <begin position="1"/>
        <end position="12"/>
    </location>
</feature>
<sequence>MAGSPPKPPPPTFAVGSSSSKQPPATFAVGSASPKPPPATFTGHPTYKELIDSYLRRRVVSGTKVGDFIHEADLYAADPELLTSQYSPATADDGERAWYFFTMLRPKAPSKKHKGKVDKRKKRTVDTGREGGWAYPWPVTAVFSDRGGRRQRKRIGQYQHFAFMEKVDGNHVRSAWRMVELSLDSDEGGQEAGSSDLLVMCKVYRKRNANVDDESSMAAAEADGEAPAASAVRGDAWTEGSGRGDWCGDGGGAWA</sequence>
<dbReference type="SUPFAM" id="SSF101941">
    <property type="entry name" value="NAC domain"/>
    <property type="match status" value="1"/>
</dbReference>
<feature type="compositionally biased region" description="Gly residues" evidence="5">
    <location>
        <begin position="241"/>
        <end position="255"/>
    </location>
</feature>
<accession>A0A811Q805</accession>
<dbReference type="PANTHER" id="PTHR31719">
    <property type="entry name" value="NAC TRANSCRIPTION FACTOR 56"/>
    <property type="match status" value="1"/>
</dbReference>
<dbReference type="GO" id="GO:0006355">
    <property type="term" value="P:regulation of DNA-templated transcription"/>
    <property type="evidence" value="ECO:0007669"/>
    <property type="project" value="InterPro"/>
</dbReference>
<dbReference type="OrthoDB" id="655701at2759"/>
<evidence type="ECO:0000256" key="2">
    <source>
        <dbReference type="ARBA" id="ARBA00023125"/>
    </source>
</evidence>